<evidence type="ECO:0000313" key="3">
    <source>
        <dbReference type="Proteomes" id="UP000469430"/>
    </source>
</evidence>
<dbReference type="AlphaFoldDB" id="A0A6I4TWT1"/>
<sequence length="217" mass="23085">MTAILRPRLPARLLLVLTGCALLGACNNGSNSQESEDASQTERIALDELPRTAADPIASPDTKEARWAVSEDGQSIRFGMNGGPPMFSLECKIRQDPTQVTFIRHLPARPGQKALLPIIGNGVIVRLKVDATVDKGAWVWEGTLPSADPQLNVFTGRGEMEATLPGGGTLVIAGSHVPGEFISWCRARGRVQQAAEQEKVAAALEAKETPAPDTAAE</sequence>
<accession>A0A6I4TWT1</accession>
<reference evidence="2 3" key="1">
    <citation type="submission" date="2019-12" db="EMBL/GenBank/DDBJ databases">
        <title>Genomic-based taxomic classification of the family Erythrobacteraceae.</title>
        <authorList>
            <person name="Xu L."/>
        </authorList>
    </citation>
    <scope>NUCLEOTIDE SEQUENCE [LARGE SCALE GENOMIC DNA]</scope>
    <source>
        <strain evidence="2 3">S36</strain>
    </source>
</reference>
<dbReference type="Proteomes" id="UP000469430">
    <property type="component" value="Unassembled WGS sequence"/>
</dbReference>
<dbReference type="OrthoDB" id="7391054at2"/>
<dbReference type="PROSITE" id="PS51257">
    <property type="entry name" value="PROKAR_LIPOPROTEIN"/>
    <property type="match status" value="1"/>
</dbReference>
<evidence type="ECO:0000256" key="1">
    <source>
        <dbReference type="SAM" id="SignalP"/>
    </source>
</evidence>
<name>A0A6I4TWT1_9SPHN</name>
<evidence type="ECO:0000313" key="2">
    <source>
        <dbReference type="EMBL" id="MXO99257.1"/>
    </source>
</evidence>
<proteinExistence type="predicted"/>
<dbReference type="RefSeq" id="WP_161390995.1">
    <property type="nucleotide sequence ID" value="NZ_JBHSCP010000001.1"/>
</dbReference>
<comment type="caution">
    <text evidence="2">The sequence shown here is derived from an EMBL/GenBank/DDBJ whole genome shotgun (WGS) entry which is preliminary data.</text>
</comment>
<feature type="signal peptide" evidence="1">
    <location>
        <begin position="1"/>
        <end position="32"/>
    </location>
</feature>
<dbReference type="EMBL" id="WTYJ01000002">
    <property type="protein sequence ID" value="MXO99257.1"/>
    <property type="molecule type" value="Genomic_DNA"/>
</dbReference>
<protein>
    <submittedName>
        <fullName evidence="2">Uncharacterized protein</fullName>
    </submittedName>
</protein>
<keyword evidence="1" id="KW-0732">Signal</keyword>
<keyword evidence="3" id="KW-1185">Reference proteome</keyword>
<feature type="chain" id="PRO_5026231291" evidence="1">
    <location>
        <begin position="33"/>
        <end position="217"/>
    </location>
</feature>
<organism evidence="2 3">
    <name type="scientific">Croceibacterium xixiisoli</name>
    <dbReference type="NCBI Taxonomy" id="1476466"/>
    <lineage>
        <taxon>Bacteria</taxon>
        <taxon>Pseudomonadati</taxon>
        <taxon>Pseudomonadota</taxon>
        <taxon>Alphaproteobacteria</taxon>
        <taxon>Sphingomonadales</taxon>
        <taxon>Erythrobacteraceae</taxon>
        <taxon>Croceibacterium</taxon>
    </lineage>
</organism>
<gene>
    <name evidence="2" type="ORF">GRI97_09675</name>
</gene>